<dbReference type="GO" id="GO:0019569">
    <property type="term" value="P:L-arabinose catabolic process to D-xylulose 5-phosphate"/>
    <property type="evidence" value="ECO:0007669"/>
    <property type="project" value="InterPro"/>
</dbReference>
<keyword evidence="11" id="KW-1185">Reference proteome</keyword>
<evidence type="ECO:0000313" key="10">
    <source>
        <dbReference type="EMBL" id="SOB72112.1"/>
    </source>
</evidence>
<dbReference type="InterPro" id="IPR018483">
    <property type="entry name" value="Carb_kinase_FGGY_CS"/>
</dbReference>
<dbReference type="InterPro" id="IPR000577">
    <property type="entry name" value="Carb_kinase_FGGY"/>
</dbReference>
<keyword evidence="2" id="KW-0547">Nucleotide-binding</keyword>
<evidence type="ECO:0000256" key="2">
    <source>
        <dbReference type="ARBA" id="ARBA00022741"/>
    </source>
</evidence>
<evidence type="ECO:0000256" key="1">
    <source>
        <dbReference type="ARBA" id="ARBA00022679"/>
    </source>
</evidence>
<dbReference type="InterPro" id="IPR018485">
    <property type="entry name" value="FGGY_C"/>
</dbReference>
<evidence type="ECO:0000259" key="8">
    <source>
        <dbReference type="Pfam" id="PF00370"/>
    </source>
</evidence>
<feature type="domain" description="Carbohydrate kinase FGGY C-terminal" evidence="9">
    <location>
        <begin position="261"/>
        <end position="445"/>
    </location>
</feature>
<sequence>MSKYFMGVDAGTHGVRVGITDDHGQFIAMHEVEHPTEYPVPGRAEQNAEHWWVGLKEALRDCLNEITEEQRKNIVSGCVCATSSTVVPVNEDINPLSPAILWMDNRAVDQADRINATKHPVLKYCGDADSPEWMIPKVLWIKENQKDIYNRSYKIIEQLDYLNYKLCGVLSSSICQATCKWNYVESEGGYQKDFMEAIGLEDYEEKMVTRVDKIGTYLGKISPEFAREFDLNPDMIIVQGGVDAHMAMFGLNVIVPNKIGVIMGTSFVHLCLAEEKKEYKGIWGPYDGAVIDKLWLLEGGQISAASVLDWYQNNFYQGDSYETIIRQAEEIPIGCDGLVALDFFQGNRTPYKTARAKGVYYGLKLTHTKAHLYRALLEAVAFGTANIIKNFDDQGYPVNTLIGCGGVTKNRLWMQIISDVTGKPIIVNKELQAGVLGCGVVAAASALYEGDFQKAADEMVHTDVKIEPNMENHKKYEKIFTKYLKLYENLAEMMEMDN</sequence>
<evidence type="ECO:0000256" key="4">
    <source>
        <dbReference type="ARBA" id="ARBA00022840"/>
    </source>
</evidence>
<evidence type="ECO:0000256" key="7">
    <source>
        <dbReference type="RuleBase" id="RU003733"/>
    </source>
</evidence>
<dbReference type="SUPFAM" id="SSF53067">
    <property type="entry name" value="Actin-like ATPase domain"/>
    <property type="match status" value="2"/>
</dbReference>
<evidence type="ECO:0000256" key="3">
    <source>
        <dbReference type="ARBA" id="ARBA00022777"/>
    </source>
</evidence>
<dbReference type="PIRSF" id="PIRSF000538">
    <property type="entry name" value="GlpK"/>
    <property type="match status" value="1"/>
</dbReference>
<evidence type="ECO:0000259" key="9">
    <source>
        <dbReference type="Pfam" id="PF02782"/>
    </source>
</evidence>
<dbReference type="KEGG" id="ehl:EHLA_1393"/>
<dbReference type="GO" id="GO:0005737">
    <property type="term" value="C:cytoplasm"/>
    <property type="evidence" value="ECO:0007669"/>
    <property type="project" value="TreeGrafter"/>
</dbReference>
<keyword evidence="6" id="KW-0119">Carbohydrate metabolism</keyword>
<protein>
    <submittedName>
        <fullName evidence="10">Carbohydrate kinase, FGGY, C-terminal</fullName>
        <ecNumber evidence="10">2.7.1.-</ecNumber>
    </submittedName>
</protein>
<dbReference type="Proteomes" id="UP000217549">
    <property type="component" value="Chromosome I"/>
</dbReference>
<reference evidence="11" key="1">
    <citation type="submission" date="2017-09" db="EMBL/GenBank/DDBJ databases">
        <authorList>
            <person name="Shetty A S."/>
        </authorList>
    </citation>
    <scope>NUCLEOTIDE SEQUENCE [LARGE SCALE GENOMIC DNA]</scope>
</reference>
<dbReference type="PANTHER" id="PTHR43435">
    <property type="entry name" value="RIBULOKINASE"/>
    <property type="match status" value="1"/>
</dbReference>
<dbReference type="AlphaFoldDB" id="A0A285PSC3"/>
<evidence type="ECO:0000313" key="11">
    <source>
        <dbReference type="Proteomes" id="UP000217549"/>
    </source>
</evidence>
<keyword evidence="1 7" id="KW-0808">Transferase</keyword>
<name>A0A285PSC3_9FIRM</name>
<accession>A0A285PSC3</accession>
<dbReference type="Pfam" id="PF00370">
    <property type="entry name" value="FGGY_N"/>
    <property type="match status" value="1"/>
</dbReference>
<organism evidence="10 11">
    <name type="scientific">Anaerobutyricum hallii</name>
    <dbReference type="NCBI Taxonomy" id="39488"/>
    <lineage>
        <taxon>Bacteria</taxon>
        <taxon>Bacillati</taxon>
        <taxon>Bacillota</taxon>
        <taxon>Clostridia</taxon>
        <taxon>Lachnospirales</taxon>
        <taxon>Lachnospiraceae</taxon>
        <taxon>Anaerobutyricum</taxon>
    </lineage>
</organism>
<proteinExistence type="inferred from homology"/>
<dbReference type="GO" id="GO:0005524">
    <property type="term" value="F:ATP binding"/>
    <property type="evidence" value="ECO:0007669"/>
    <property type="project" value="UniProtKB-KW"/>
</dbReference>
<evidence type="ECO:0000256" key="6">
    <source>
        <dbReference type="ARBA" id="ARBA00023277"/>
    </source>
</evidence>
<dbReference type="Pfam" id="PF02782">
    <property type="entry name" value="FGGY_C"/>
    <property type="match status" value="1"/>
</dbReference>
<dbReference type="RefSeq" id="WP_096239991.1">
    <property type="nucleotide sequence ID" value="NZ_LT907978.1"/>
</dbReference>
<dbReference type="InterPro" id="IPR018484">
    <property type="entry name" value="FGGY_N"/>
</dbReference>
<dbReference type="InterPro" id="IPR043129">
    <property type="entry name" value="ATPase_NBD"/>
</dbReference>
<gene>
    <name evidence="10" type="ORF">EHLA_1393</name>
</gene>
<dbReference type="PANTHER" id="PTHR43435:SF4">
    <property type="entry name" value="FGGY CARBOHYDRATE KINASE DOMAIN-CONTAINING PROTEIN"/>
    <property type="match status" value="1"/>
</dbReference>
<dbReference type="InterPro" id="IPR005929">
    <property type="entry name" value="Ribulokinase"/>
</dbReference>
<feature type="domain" description="Carbohydrate kinase FGGY N-terminal" evidence="8">
    <location>
        <begin position="4"/>
        <end position="250"/>
    </location>
</feature>
<evidence type="ECO:0000256" key="5">
    <source>
        <dbReference type="ARBA" id="ARBA00022935"/>
    </source>
</evidence>
<keyword evidence="3 7" id="KW-0418">Kinase</keyword>
<dbReference type="GO" id="GO:0008741">
    <property type="term" value="F:ribulokinase activity"/>
    <property type="evidence" value="ECO:0007669"/>
    <property type="project" value="InterPro"/>
</dbReference>
<dbReference type="EMBL" id="LT907978">
    <property type="protein sequence ID" value="SOB72112.1"/>
    <property type="molecule type" value="Genomic_DNA"/>
</dbReference>
<dbReference type="Gene3D" id="3.30.420.40">
    <property type="match status" value="2"/>
</dbReference>
<dbReference type="GO" id="GO:0019150">
    <property type="term" value="F:D-ribulokinase activity"/>
    <property type="evidence" value="ECO:0007669"/>
    <property type="project" value="TreeGrafter"/>
</dbReference>
<comment type="similarity">
    <text evidence="7">Belongs to the FGGY kinase family.</text>
</comment>
<keyword evidence="4" id="KW-0067">ATP-binding</keyword>
<keyword evidence="5" id="KW-0054">Arabinose catabolism</keyword>
<dbReference type="PROSITE" id="PS00445">
    <property type="entry name" value="FGGY_KINASES_2"/>
    <property type="match status" value="1"/>
</dbReference>
<dbReference type="CDD" id="cd07781">
    <property type="entry name" value="ASKHA_NBD_FGGY_L-RBK"/>
    <property type="match status" value="1"/>
</dbReference>
<dbReference type="EC" id="2.7.1.-" evidence="10"/>